<comment type="caution">
    <text evidence="1">The sequence shown here is derived from an EMBL/GenBank/DDBJ whole genome shotgun (WGS) entry which is preliminary data.</text>
</comment>
<feature type="non-terminal residue" evidence="1">
    <location>
        <position position="39"/>
    </location>
</feature>
<keyword evidence="2" id="KW-1185">Reference proteome</keyword>
<protein>
    <submittedName>
        <fullName evidence="1">Uncharacterized protein</fullName>
    </submittedName>
</protein>
<dbReference type="Proteomes" id="UP000309038">
    <property type="component" value="Unassembled WGS sequence"/>
</dbReference>
<gene>
    <name evidence="1" type="ORF">EW026_g2801</name>
</gene>
<sequence length="39" mass="4290">MTKPAPDSLAGTIANNRPDSRTLEWLIEYAKCRDLGMPG</sequence>
<organism evidence="1 2">
    <name type="scientific">Hermanssonia centrifuga</name>
    <dbReference type="NCBI Taxonomy" id="98765"/>
    <lineage>
        <taxon>Eukaryota</taxon>
        <taxon>Fungi</taxon>
        <taxon>Dikarya</taxon>
        <taxon>Basidiomycota</taxon>
        <taxon>Agaricomycotina</taxon>
        <taxon>Agaricomycetes</taxon>
        <taxon>Polyporales</taxon>
        <taxon>Meruliaceae</taxon>
        <taxon>Hermanssonia</taxon>
    </lineage>
</organism>
<evidence type="ECO:0000313" key="2">
    <source>
        <dbReference type="Proteomes" id="UP000309038"/>
    </source>
</evidence>
<name>A0A4S4KMP5_9APHY</name>
<reference evidence="1 2" key="1">
    <citation type="submission" date="2019-02" db="EMBL/GenBank/DDBJ databases">
        <title>Genome sequencing of the rare red list fungi Phlebia centrifuga.</title>
        <authorList>
            <person name="Buettner E."/>
            <person name="Kellner H."/>
        </authorList>
    </citation>
    <scope>NUCLEOTIDE SEQUENCE [LARGE SCALE GENOMIC DNA]</scope>
    <source>
        <strain evidence="1 2">DSM 108282</strain>
    </source>
</reference>
<evidence type="ECO:0000313" key="1">
    <source>
        <dbReference type="EMBL" id="THG99553.1"/>
    </source>
</evidence>
<accession>A0A4S4KMP5</accession>
<dbReference type="EMBL" id="SGPJ01000076">
    <property type="protein sequence ID" value="THG99553.1"/>
    <property type="molecule type" value="Genomic_DNA"/>
</dbReference>
<dbReference type="AlphaFoldDB" id="A0A4S4KMP5"/>
<proteinExistence type="predicted"/>